<accession>A0A143PKL7</accession>
<comment type="similarity">
    <text evidence="1">Belongs to the peptidase S1C family.</text>
</comment>
<dbReference type="InterPro" id="IPR036034">
    <property type="entry name" value="PDZ_sf"/>
</dbReference>
<evidence type="ECO:0000256" key="1">
    <source>
        <dbReference type="ARBA" id="ARBA00010541"/>
    </source>
</evidence>
<feature type="domain" description="PDZ" evidence="5">
    <location>
        <begin position="245"/>
        <end position="330"/>
    </location>
</feature>
<evidence type="ECO:0000313" key="6">
    <source>
        <dbReference type="EMBL" id="AMY08638.1"/>
    </source>
</evidence>
<keyword evidence="4" id="KW-0732">Signal</keyword>
<reference evidence="6 7" key="1">
    <citation type="journal article" date="2016" name="Genome Announc.">
        <title>First Complete Genome Sequence of a Subdivision 6 Acidobacterium Strain.</title>
        <authorList>
            <person name="Huang S."/>
            <person name="Vieira S."/>
            <person name="Bunk B."/>
            <person name="Riedel T."/>
            <person name="Sproer C."/>
            <person name="Overmann J."/>
        </authorList>
    </citation>
    <scope>NUCLEOTIDE SEQUENCE [LARGE SCALE GENOMIC DNA]</scope>
    <source>
        <strain evidence="7">DSM 100886 HEG_-6_39</strain>
    </source>
</reference>
<dbReference type="SUPFAM" id="SSF50156">
    <property type="entry name" value="PDZ domain-like"/>
    <property type="match status" value="1"/>
</dbReference>
<reference evidence="7" key="2">
    <citation type="submission" date="2016-04" db="EMBL/GenBank/DDBJ databases">
        <title>First Complete Genome Sequence of a Subdivision 6 Acidobacterium.</title>
        <authorList>
            <person name="Huang S."/>
            <person name="Vieira S."/>
            <person name="Bunk B."/>
            <person name="Riedel T."/>
            <person name="Sproeer C."/>
            <person name="Overmann J."/>
        </authorList>
    </citation>
    <scope>NUCLEOTIDE SEQUENCE [LARGE SCALE GENOMIC DNA]</scope>
    <source>
        <strain evidence="7">DSM 100886 HEG_-6_39</strain>
    </source>
</reference>
<evidence type="ECO:0000256" key="3">
    <source>
        <dbReference type="ARBA" id="ARBA00022801"/>
    </source>
</evidence>
<organism evidence="6 7">
    <name type="scientific">Luteitalea pratensis</name>
    <dbReference type="NCBI Taxonomy" id="1855912"/>
    <lineage>
        <taxon>Bacteria</taxon>
        <taxon>Pseudomonadati</taxon>
        <taxon>Acidobacteriota</taxon>
        <taxon>Vicinamibacteria</taxon>
        <taxon>Vicinamibacterales</taxon>
        <taxon>Vicinamibacteraceae</taxon>
        <taxon>Luteitalea</taxon>
    </lineage>
</organism>
<dbReference type="PANTHER" id="PTHR22939">
    <property type="entry name" value="SERINE PROTEASE FAMILY S1C HTRA-RELATED"/>
    <property type="match status" value="1"/>
</dbReference>
<gene>
    <name evidence="6" type="primary">mucD_1</name>
    <name evidence="6" type="ORF">LuPra_01842</name>
</gene>
<dbReference type="OrthoDB" id="9758917at2"/>
<evidence type="ECO:0000256" key="2">
    <source>
        <dbReference type="ARBA" id="ARBA00022670"/>
    </source>
</evidence>
<dbReference type="InterPro" id="IPR001940">
    <property type="entry name" value="Peptidase_S1C"/>
</dbReference>
<dbReference type="InterPro" id="IPR043504">
    <property type="entry name" value="Peptidase_S1_PA_chymotrypsin"/>
</dbReference>
<proteinExistence type="inferred from homology"/>
<dbReference type="PROSITE" id="PS50106">
    <property type="entry name" value="PDZ"/>
    <property type="match status" value="1"/>
</dbReference>
<dbReference type="Gene3D" id="2.30.42.10">
    <property type="match status" value="1"/>
</dbReference>
<keyword evidence="2 6" id="KW-0645">Protease</keyword>
<evidence type="ECO:0000256" key="4">
    <source>
        <dbReference type="SAM" id="SignalP"/>
    </source>
</evidence>
<dbReference type="PRINTS" id="PR00834">
    <property type="entry name" value="PROTEASES2C"/>
</dbReference>
<feature type="chain" id="PRO_5007511545" evidence="4">
    <location>
        <begin position="30"/>
        <end position="361"/>
    </location>
</feature>
<protein>
    <submittedName>
        <fullName evidence="6">Putative periplasmic serine endoprotease DegP-like</fullName>
        <ecNumber evidence="6">3.4.21.107</ecNumber>
    </submittedName>
</protein>
<name>A0A143PKL7_LUTPR</name>
<dbReference type="Pfam" id="PF13180">
    <property type="entry name" value="PDZ_2"/>
    <property type="match status" value="1"/>
</dbReference>
<dbReference type="STRING" id="1855912.LuPra_01842"/>
<dbReference type="InterPro" id="IPR009003">
    <property type="entry name" value="Peptidase_S1_PA"/>
</dbReference>
<dbReference type="Gene3D" id="2.40.10.10">
    <property type="entry name" value="Trypsin-like serine proteases"/>
    <property type="match status" value="2"/>
</dbReference>
<dbReference type="Pfam" id="PF13365">
    <property type="entry name" value="Trypsin_2"/>
    <property type="match status" value="1"/>
</dbReference>
<dbReference type="SMART" id="SM00228">
    <property type="entry name" value="PDZ"/>
    <property type="match status" value="1"/>
</dbReference>
<sequence precursor="true">MAAASLSGHLRATCAASVLMAAVACPVLAQTSPDEVELSVVSPQAERVASQVARSVVQVVATAYGTDHASGVLSMQRLVGAGTIVDEAGYILTSARLVDEAMQVDVMLAGTASDPRPAATQLLPASLVGIVPDLDLAVLRIDASGLPALALARRPVHQGDRTITVLPGASGTHGVTPGIVLATGAPVRQDSPVPYLVTDAPHGVVGAPVVNMDGELVGLASAFVEQAGTTASATAALPAALLDAAMTQARSSTPRRRGVVGLVARSVTRRFSDDRVRSERAQLVVSDVAAGLPADRAGVREGDVIVAVDNQPVADMELATLYLALYTLREGQALTLAVDRGGQSLELTTTAVAVVDLIASR</sequence>
<dbReference type="PANTHER" id="PTHR22939:SF129">
    <property type="entry name" value="SERINE PROTEASE HTRA2, MITOCHONDRIAL"/>
    <property type="match status" value="1"/>
</dbReference>
<dbReference type="KEGG" id="abac:LuPra_01842"/>
<evidence type="ECO:0000259" key="5">
    <source>
        <dbReference type="PROSITE" id="PS50106"/>
    </source>
</evidence>
<dbReference type="RefSeq" id="WP_110170462.1">
    <property type="nucleotide sequence ID" value="NZ_CP015136.1"/>
</dbReference>
<dbReference type="SUPFAM" id="SSF50494">
    <property type="entry name" value="Trypsin-like serine proteases"/>
    <property type="match status" value="1"/>
</dbReference>
<dbReference type="EC" id="3.4.21.107" evidence="6"/>
<dbReference type="GO" id="GO:0004252">
    <property type="term" value="F:serine-type endopeptidase activity"/>
    <property type="evidence" value="ECO:0007669"/>
    <property type="project" value="InterPro"/>
</dbReference>
<dbReference type="Proteomes" id="UP000076079">
    <property type="component" value="Chromosome"/>
</dbReference>
<dbReference type="AlphaFoldDB" id="A0A143PKL7"/>
<keyword evidence="3 6" id="KW-0378">Hydrolase</keyword>
<feature type="signal peptide" evidence="4">
    <location>
        <begin position="1"/>
        <end position="29"/>
    </location>
</feature>
<dbReference type="InterPro" id="IPR001478">
    <property type="entry name" value="PDZ"/>
</dbReference>
<keyword evidence="7" id="KW-1185">Reference proteome</keyword>
<dbReference type="EMBL" id="CP015136">
    <property type="protein sequence ID" value="AMY08638.1"/>
    <property type="molecule type" value="Genomic_DNA"/>
</dbReference>
<evidence type="ECO:0000313" key="7">
    <source>
        <dbReference type="Proteomes" id="UP000076079"/>
    </source>
</evidence>
<dbReference type="GO" id="GO:0006508">
    <property type="term" value="P:proteolysis"/>
    <property type="evidence" value="ECO:0007669"/>
    <property type="project" value="UniProtKB-KW"/>
</dbReference>